<reference evidence="6 7" key="1">
    <citation type="submission" date="2022-01" db="EMBL/GenBank/DDBJ databases">
        <title>Whole genome-based taxonomy of the Shewanellaceae.</title>
        <authorList>
            <person name="Martin-Rodriguez A.J."/>
        </authorList>
    </citation>
    <scope>NUCLEOTIDE SEQUENCE [LARGE SCALE GENOMIC DNA]</scope>
    <source>
        <strain evidence="6 7">DSM 17177</strain>
    </source>
</reference>
<evidence type="ECO:0000256" key="3">
    <source>
        <dbReference type="ARBA" id="ARBA00023115"/>
    </source>
</evidence>
<dbReference type="InterPro" id="IPR030374">
    <property type="entry name" value="PABS"/>
</dbReference>
<evidence type="ECO:0000313" key="7">
    <source>
        <dbReference type="Proteomes" id="UP001203423"/>
    </source>
</evidence>
<dbReference type="PROSITE" id="PS51006">
    <property type="entry name" value="PABS_2"/>
    <property type="match status" value="1"/>
</dbReference>
<dbReference type="Proteomes" id="UP001203423">
    <property type="component" value="Unassembled WGS sequence"/>
</dbReference>
<evidence type="ECO:0000256" key="4">
    <source>
        <dbReference type="PROSITE-ProRule" id="PRU00354"/>
    </source>
</evidence>
<evidence type="ECO:0000313" key="6">
    <source>
        <dbReference type="EMBL" id="MCL1123343.1"/>
    </source>
</evidence>
<dbReference type="Pfam" id="PF01564">
    <property type="entry name" value="Spermine_synth"/>
    <property type="match status" value="1"/>
</dbReference>
<organism evidence="6 7">
    <name type="scientific">Shewanella surugensis</name>
    <dbReference type="NCBI Taxonomy" id="212020"/>
    <lineage>
        <taxon>Bacteria</taxon>
        <taxon>Pseudomonadati</taxon>
        <taxon>Pseudomonadota</taxon>
        <taxon>Gammaproteobacteria</taxon>
        <taxon>Alteromonadales</taxon>
        <taxon>Shewanellaceae</taxon>
        <taxon>Shewanella</taxon>
    </lineage>
</organism>
<comment type="similarity">
    <text evidence="1">Belongs to the spermidine/spermine synthase family.</text>
</comment>
<gene>
    <name evidence="6" type="ORF">L2764_02300</name>
</gene>
<name>A0ABT0L6N6_9GAMM</name>
<comment type="caution">
    <text evidence="6">The sequence shown here is derived from an EMBL/GenBank/DDBJ whole genome shotgun (WGS) entry which is preliminary data.</text>
</comment>
<accession>A0ABT0L6N6</accession>
<dbReference type="EMBL" id="JAKIKS010000004">
    <property type="protein sequence ID" value="MCL1123343.1"/>
    <property type="molecule type" value="Genomic_DNA"/>
</dbReference>
<feature type="active site" description="Proton acceptor" evidence="4">
    <location>
        <position position="140"/>
    </location>
</feature>
<evidence type="ECO:0000256" key="1">
    <source>
        <dbReference type="ARBA" id="ARBA00007867"/>
    </source>
</evidence>
<keyword evidence="2 4" id="KW-0808">Transferase</keyword>
<keyword evidence="3 4" id="KW-0620">Polyamine biosynthesis</keyword>
<keyword evidence="7" id="KW-1185">Reference proteome</keyword>
<dbReference type="PANTHER" id="PTHR43317:SF1">
    <property type="entry name" value="THERMOSPERMINE SYNTHASE ACAULIS5"/>
    <property type="match status" value="1"/>
</dbReference>
<evidence type="ECO:0000256" key="2">
    <source>
        <dbReference type="ARBA" id="ARBA00022679"/>
    </source>
</evidence>
<proteinExistence type="inferred from homology"/>
<dbReference type="PANTHER" id="PTHR43317">
    <property type="entry name" value="THERMOSPERMINE SYNTHASE ACAULIS5"/>
    <property type="match status" value="1"/>
</dbReference>
<dbReference type="InterPro" id="IPR029063">
    <property type="entry name" value="SAM-dependent_MTases_sf"/>
</dbReference>
<sequence>MKDFKVLHRSNDEYGPLIVLDNKDTRILAFADNDEQSKLLKLTPHIPQHTYVQAMLLVLLFCQPKRVMILGLGGGGLIHALKHYDAGIKMTAVELREQVIVLSKRFFQLPIGKKLTLVHQDAKVFLTEKQYKKVDVVFADIYDAKGVDEMQLSAEFIALCADAIKEKGFLVLNCWKEHSQDRQLLTYLQMHFVDIRACLTGGGNWVIIACKQQDHTSASELKTYAQALSKQLDFPLDKSLTRFKPFV</sequence>
<dbReference type="Gene3D" id="3.40.50.150">
    <property type="entry name" value="Vaccinia Virus protein VP39"/>
    <property type="match status" value="1"/>
</dbReference>
<protein>
    <submittedName>
        <fullName evidence="6">Spermidine synthase</fullName>
    </submittedName>
</protein>
<dbReference type="RefSeq" id="WP_248938626.1">
    <property type="nucleotide sequence ID" value="NZ_JAKIKS010000004.1"/>
</dbReference>
<feature type="domain" description="PABS" evidence="5">
    <location>
        <begin position="1"/>
        <end position="229"/>
    </location>
</feature>
<dbReference type="SUPFAM" id="SSF53335">
    <property type="entry name" value="S-adenosyl-L-methionine-dependent methyltransferases"/>
    <property type="match status" value="1"/>
</dbReference>
<evidence type="ECO:0000259" key="5">
    <source>
        <dbReference type="PROSITE" id="PS51006"/>
    </source>
</evidence>